<dbReference type="GO" id="GO:0005576">
    <property type="term" value="C:extracellular region"/>
    <property type="evidence" value="ECO:0007669"/>
    <property type="project" value="TreeGrafter"/>
</dbReference>
<dbReference type="GO" id="GO:0018104">
    <property type="term" value="P:peptidoglycan-protein cross-linking"/>
    <property type="evidence" value="ECO:0007669"/>
    <property type="project" value="TreeGrafter"/>
</dbReference>
<sequence>MASRGLLPVLAGAVIAMALLSSCARLGAVQPGPSAPASSSPSVSASPAPPAPPPPVGTSATATVPRLTVYASLGGPAKLSLTNPSPTGGPLTLLVVQSSDGWLEVDLPTRPNGSRGWISASQVTLHDLVYSIRVSTEANTLSLTRNNTVVSTYPVATGTGGTPTPHGSFYLTELIAPSNPGYGPYAFGLSAFSDVLTSFGGGPGQIGLHGTDDAASIGRAVSHGCIRMSNADITALAALLPLGTPIAID</sequence>
<dbReference type="UniPathway" id="UPA00219"/>
<feature type="domain" description="L,D-TPase catalytic" evidence="12">
    <location>
        <begin position="130"/>
        <end position="249"/>
    </location>
</feature>
<keyword evidence="8 9" id="KW-0961">Cell wall biogenesis/degradation</keyword>
<feature type="compositionally biased region" description="Low complexity" evidence="10">
    <location>
        <begin position="30"/>
        <end position="46"/>
    </location>
</feature>
<dbReference type="Gene3D" id="2.40.440.10">
    <property type="entry name" value="L,D-transpeptidase catalytic domain-like"/>
    <property type="match status" value="1"/>
</dbReference>
<dbReference type="GO" id="GO:0008360">
    <property type="term" value="P:regulation of cell shape"/>
    <property type="evidence" value="ECO:0007669"/>
    <property type="project" value="UniProtKB-UniRule"/>
</dbReference>
<dbReference type="InterPro" id="IPR005490">
    <property type="entry name" value="LD_TPept_cat_dom"/>
</dbReference>
<feature type="signal peptide" evidence="11">
    <location>
        <begin position="1"/>
        <end position="27"/>
    </location>
</feature>
<keyword evidence="14" id="KW-1185">Reference proteome</keyword>
<dbReference type="PANTHER" id="PTHR30582">
    <property type="entry name" value="L,D-TRANSPEPTIDASE"/>
    <property type="match status" value="1"/>
</dbReference>
<evidence type="ECO:0000256" key="6">
    <source>
        <dbReference type="ARBA" id="ARBA00022960"/>
    </source>
</evidence>
<proteinExistence type="inferred from homology"/>
<dbReference type="PROSITE" id="PS51257">
    <property type="entry name" value="PROKAR_LIPOPROTEIN"/>
    <property type="match status" value="1"/>
</dbReference>
<evidence type="ECO:0000313" key="14">
    <source>
        <dbReference type="Proteomes" id="UP000321379"/>
    </source>
</evidence>
<evidence type="ECO:0000256" key="11">
    <source>
        <dbReference type="SAM" id="SignalP"/>
    </source>
</evidence>
<keyword evidence="3" id="KW-0328">Glycosyltransferase</keyword>
<evidence type="ECO:0000256" key="7">
    <source>
        <dbReference type="ARBA" id="ARBA00022984"/>
    </source>
</evidence>
<evidence type="ECO:0000256" key="2">
    <source>
        <dbReference type="ARBA" id="ARBA00005992"/>
    </source>
</evidence>
<dbReference type="PANTHER" id="PTHR30582:SF24">
    <property type="entry name" value="L,D-TRANSPEPTIDASE ERFK_SRFK-RELATED"/>
    <property type="match status" value="1"/>
</dbReference>
<feature type="active site" description="Nucleophile" evidence="9">
    <location>
        <position position="225"/>
    </location>
</feature>
<keyword evidence="11" id="KW-0732">Signal</keyword>
<dbReference type="Proteomes" id="UP000321379">
    <property type="component" value="Unassembled WGS sequence"/>
</dbReference>
<dbReference type="CDD" id="cd16913">
    <property type="entry name" value="YkuD_like"/>
    <property type="match status" value="1"/>
</dbReference>
<protein>
    <submittedName>
        <fullName evidence="13">L,D-transpeptidase</fullName>
    </submittedName>
</protein>
<dbReference type="EMBL" id="VRMG01000002">
    <property type="protein sequence ID" value="TXN32705.1"/>
    <property type="molecule type" value="Genomic_DNA"/>
</dbReference>
<gene>
    <name evidence="13" type="ORF">FVP33_01120</name>
</gene>
<dbReference type="GO" id="GO:0071555">
    <property type="term" value="P:cell wall organization"/>
    <property type="evidence" value="ECO:0007669"/>
    <property type="project" value="UniProtKB-UniRule"/>
</dbReference>
<comment type="caution">
    <text evidence="13">The sequence shown here is derived from an EMBL/GenBank/DDBJ whole genome shotgun (WGS) entry which is preliminary data.</text>
</comment>
<dbReference type="GO" id="GO:0071972">
    <property type="term" value="F:peptidoglycan L,D-transpeptidase activity"/>
    <property type="evidence" value="ECO:0007669"/>
    <property type="project" value="TreeGrafter"/>
</dbReference>
<dbReference type="GO" id="GO:0016757">
    <property type="term" value="F:glycosyltransferase activity"/>
    <property type="evidence" value="ECO:0007669"/>
    <property type="project" value="UniProtKB-KW"/>
</dbReference>
<dbReference type="Pfam" id="PF03734">
    <property type="entry name" value="YkuD"/>
    <property type="match status" value="1"/>
</dbReference>
<evidence type="ECO:0000256" key="3">
    <source>
        <dbReference type="ARBA" id="ARBA00022676"/>
    </source>
</evidence>
<keyword evidence="5" id="KW-0378">Hydrolase</keyword>
<feature type="region of interest" description="Disordered" evidence="10">
    <location>
        <begin position="30"/>
        <end position="60"/>
    </location>
</feature>
<keyword evidence="4" id="KW-0808">Transferase</keyword>
<evidence type="ECO:0000256" key="9">
    <source>
        <dbReference type="PROSITE-ProRule" id="PRU01373"/>
    </source>
</evidence>
<evidence type="ECO:0000313" key="13">
    <source>
        <dbReference type="EMBL" id="TXN32705.1"/>
    </source>
</evidence>
<reference evidence="13 14" key="1">
    <citation type="submission" date="2019-08" db="EMBL/GenBank/DDBJ databases">
        <title>Bacterial whole genome sequence for Glaciihabitans sp. CHu50b-6-2.</title>
        <authorList>
            <person name="Jin L."/>
        </authorList>
    </citation>
    <scope>NUCLEOTIDE SEQUENCE [LARGE SCALE GENOMIC DNA]</scope>
    <source>
        <strain evidence="13 14">CHu50b-6-2</strain>
    </source>
</reference>
<keyword evidence="7 9" id="KW-0573">Peptidoglycan synthesis</keyword>
<evidence type="ECO:0000256" key="5">
    <source>
        <dbReference type="ARBA" id="ARBA00022801"/>
    </source>
</evidence>
<comment type="pathway">
    <text evidence="1 9">Cell wall biogenesis; peptidoglycan biosynthesis.</text>
</comment>
<accession>A0A5C8UVX7</accession>
<evidence type="ECO:0000256" key="1">
    <source>
        <dbReference type="ARBA" id="ARBA00004752"/>
    </source>
</evidence>
<evidence type="ECO:0000256" key="10">
    <source>
        <dbReference type="SAM" id="MobiDB-lite"/>
    </source>
</evidence>
<dbReference type="InterPro" id="IPR050979">
    <property type="entry name" value="LD-transpeptidase"/>
</dbReference>
<dbReference type="PROSITE" id="PS52029">
    <property type="entry name" value="LD_TPASE"/>
    <property type="match status" value="1"/>
</dbReference>
<dbReference type="SUPFAM" id="SSF141523">
    <property type="entry name" value="L,D-transpeptidase catalytic domain-like"/>
    <property type="match status" value="1"/>
</dbReference>
<feature type="active site" description="Proton donor/acceptor" evidence="9">
    <location>
        <position position="209"/>
    </location>
</feature>
<dbReference type="AlphaFoldDB" id="A0A5C8UVX7"/>
<name>A0A5C8UVX7_9MICO</name>
<feature type="chain" id="PRO_5039672934" evidence="11">
    <location>
        <begin position="28"/>
        <end position="249"/>
    </location>
</feature>
<organism evidence="13 14">
    <name type="scientific">Lacisediminihabitans profunda</name>
    <dbReference type="NCBI Taxonomy" id="2594790"/>
    <lineage>
        <taxon>Bacteria</taxon>
        <taxon>Bacillati</taxon>
        <taxon>Actinomycetota</taxon>
        <taxon>Actinomycetes</taxon>
        <taxon>Micrococcales</taxon>
        <taxon>Microbacteriaceae</taxon>
        <taxon>Lacisediminihabitans</taxon>
    </lineage>
</organism>
<evidence type="ECO:0000256" key="4">
    <source>
        <dbReference type="ARBA" id="ARBA00022679"/>
    </source>
</evidence>
<comment type="similarity">
    <text evidence="2">Belongs to the YkuD family.</text>
</comment>
<evidence type="ECO:0000259" key="12">
    <source>
        <dbReference type="PROSITE" id="PS52029"/>
    </source>
</evidence>
<feature type="compositionally biased region" description="Pro residues" evidence="10">
    <location>
        <begin position="47"/>
        <end position="56"/>
    </location>
</feature>
<dbReference type="InterPro" id="IPR038063">
    <property type="entry name" value="Transpep_catalytic_dom"/>
</dbReference>
<evidence type="ECO:0000256" key="8">
    <source>
        <dbReference type="ARBA" id="ARBA00023316"/>
    </source>
</evidence>
<keyword evidence="6 9" id="KW-0133">Cell shape</keyword>